<feature type="domain" description="Type VI secretion system component TssM1 N-terminal" evidence="5">
    <location>
        <begin position="197"/>
        <end position="454"/>
    </location>
</feature>
<name>A0A3S0SBB0_9GAMM</name>
<feature type="transmembrane region" description="Helical" evidence="2">
    <location>
        <begin position="12"/>
        <end position="30"/>
    </location>
</feature>
<dbReference type="InterPro" id="IPR010623">
    <property type="entry name" value="IcmF_C"/>
</dbReference>
<keyword evidence="7" id="KW-1185">Reference proteome</keyword>
<dbReference type="InterPro" id="IPR025743">
    <property type="entry name" value="TssM1_N"/>
</dbReference>
<dbReference type="NCBIfam" id="TIGR03348">
    <property type="entry name" value="VI_IcmF"/>
    <property type="match status" value="1"/>
</dbReference>
<feature type="transmembrane region" description="Helical" evidence="2">
    <location>
        <begin position="50"/>
        <end position="69"/>
    </location>
</feature>
<dbReference type="Gene3D" id="3.40.50.300">
    <property type="entry name" value="P-loop containing nucleotide triphosphate hydrolases"/>
    <property type="match status" value="1"/>
</dbReference>
<evidence type="ECO:0000313" key="7">
    <source>
        <dbReference type="Proteomes" id="UP000274358"/>
    </source>
</evidence>
<sequence length="1183" mass="129207">MNPVKIFALFKSGWFIALVGIILLSILIWLGGPYLGIGDSQPLASPVSRLVLIILILAVWAIWLQVLQLRARNKAKQMSGDMVSQETGPAGNDQDQRSSAERTQLQGRFQEAVDTLRKSKRGSNLYTLPWYVVIGPPGSGKSTLLQNSGLNFPLSDRFGKQALRGVGGTRNCDWWFTDEAVFLDTAGRYTMQQSDQAADASAWGEFLKLLRKYRKRRPINGVLIAMSMSDLLTLDQHGMQEHVQAIRRRLDELATQLRIGVPVYLVLTKCDLIAGFSEFFDDLNPELRSQVWGMSFPVDQTMNGAAAKQFGSEFELLLNRLHTRILSRLHAERDASRRSAILSFPQQLGALRETLRQFVEGVFTGYAYGTPPLLRGVYLTSGTQEGTPIDRMMAAVARTFGLDAAQVQAPGAQQRTFFVERLLKDVLFRESGFAGTNPRLERQKILLQAAAYLGVLVVSVLLLGGFAESYGRNRAYLSQVEDALKNYPASSDVSGAATQKDYFARVLARLEGMAGVQDIAQQYRDDVPLSMRFGLFQGHAVGSEVHDAYVRELNGLLLPGVASQFRTGLTSSATDPQALYYYLKGYLMLGEPKHQNADELVALTNIEWRKVFPDDAVLQKALSKHFEALVSEPGQLRALHLDDQLVEQARSTLRTADLSTLIYGSLKLSMDSSDHSPLQLDKELGLLGNVFHRRSGAALSEPIPALYTQPVFAMEVNKGIEQAVKQFTQDDWVFGTGKIDAIQQAKLAQQVLALYQQDYIRAWDELLNDLQLQAITNIQDASATAAKLSGPSSPLKSLLALVRDNTHDLLRAPPASDADKAENALKKAAEKRAEQRAEQTTVMRALANAGIKSGGGEGQAAASKPGDEISAHFDTLDKLTEGAPGSAPIDHTLSVLDQLSKTLLTMTDFSSAAGQPNPQLLMAQQEASQLPPPVSGWVAALTGKSQALVATGTSGALGDAFQQTAGKDCADFTRGRYPFSPNSATDIPLQNFGELFGYGGRFDSFYKQTLDKLVDASGAGWKWKTGPGAVSGSPGMLAQMQLADTIKQMYFRNNGNTPEVDFTLVAPSLDPGIGKLAVTIDGQKFEYQPGNASSMGMKWPGPQPGHVTISAWDGSGNLLSTFDYQGDWAFFHALQAANLQRQSDLRYLASFNFGGHVAKLTLQADNLKNPFLNTAVQRFRCGG</sequence>
<dbReference type="OrthoDB" id="9758229at2"/>
<evidence type="ECO:0000256" key="1">
    <source>
        <dbReference type="SAM" id="MobiDB-lite"/>
    </source>
</evidence>
<dbReference type="InterPro" id="IPR027417">
    <property type="entry name" value="P-loop_NTPase"/>
</dbReference>
<dbReference type="PANTHER" id="PTHR36153:SF1">
    <property type="entry name" value="TYPE VI SECRETION SYSTEM COMPONENT TSSM1"/>
    <property type="match status" value="1"/>
</dbReference>
<dbReference type="AlphaFoldDB" id="A0A3S0SBB0"/>
<keyword evidence="2" id="KW-0472">Membrane</keyword>
<dbReference type="Proteomes" id="UP000274358">
    <property type="component" value="Unassembled WGS sequence"/>
</dbReference>
<evidence type="ECO:0000259" key="4">
    <source>
        <dbReference type="Pfam" id="PF06761"/>
    </source>
</evidence>
<organism evidence="6 7">
    <name type="scientific">Dyella choica</name>
    <dbReference type="NCBI Taxonomy" id="1927959"/>
    <lineage>
        <taxon>Bacteria</taxon>
        <taxon>Pseudomonadati</taxon>
        <taxon>Pseudomonadota</taxon>
        <taxon>Gammaproteobacteria</taxon>
        <taxon>Lysobacterales</taxon>
        <taxon>Rhodanobacteraceae</taxon>
        <taxon>Dyella</taxon>
    </lineage>
</organism>
<protein>
    <submittedName>
        <fullName evidence="6">Type VI secretion system membrane subunit TssM</fullName>
    </submittedName>
</protein>
<evidence type="ECO:0000313" key="6">
    <source>
        <dbReference type="EMBL" id="RUL77700.1"/>
    </source>
</evidence>
<keyword evidence="2" id="KW-1133">Transmembrane helix</keyword>
<dbReference type="SUPFAM" id="SSF52540">
    <property type="entry name" value="P-loop containing nucleoside triphosphate hydrolases"/>
    <property type="match status" value="1"/>
</dbReference>
<feature type="domain" description="IcmF-related" evidence="4">
    <location>
        <begin position="510"/>
        <end position="806"/>
    </location>
</feature>
<dbReference type="Pfam" id="PF06761">
    <property type="entry name" value="IcmF-related"/>
    <property type="match status" value="1"/>
</dbReference>
<dbReference type="EMBL" id="RYYV01000004">
    <property type="protein sequence ID" value="RUL77700.1"/>
    <property type="molecule type" value="Genomic_DNA"/>
</dbReference>
<evidence type="ECO:0000259" key="5">
    <source>
        <dbReference type="Pfam" id="PF14331"/>
    </source>
</evidence>
<dbReference type="CDD" id="cd00882">
    <property type="entry name" value="Ras_like_GTPase"/>
    <property type="match status" value="1"/>
</dbReference>
<dbReference type="Pfam" id="PF14331">
    <property type="entry name" value="IcmF-related_N"/>
    <property type="match status" value="1"/>
</dbReference>
<accession>A0A3S0SBB0</accession>
<dbReference type="Pfam" id="PF06744">
    <property type="entry name" value="IcmF_C"/>
    <property type="match status" value="1"/>
</dbReference>
<dbReference type="InterPro" id="IPR017731">
    <property type="entry name" value="TssM1-like"/>
</dbReference>
<keyword evidence="2" id="KW-0812">Transmembrane</keyword>
<dbReference type="InterPro" id="IPR009612">
    <property type="entry name" value="IcmF-rel"/>
</dbReference>
<feature type="domain" description="Type VI secretion system IcmF C-terminal" evidence="3">
    <location>
        <begin position="1062"/>
        <end position="1165"/>
    </location>
</feature>
<comment type="caution">
    <text evidence="6">The sequence shown here is derived from an EMBL/GenBank/DDBJ whole genome shotgun (WGS) entry which is preliminary data.</text>
</comment>
<feature type="region of interest" description="Disordered" evidence="1">
    <location>
        <begin position="78"/>
        <end position="104"/>
    </location>
</feature>
<gene>
    <name evidence="6" type="primary">tssM</name>
    <name evidence="6" type="ORF">EKH80_07470</name>
</gene>
<evidence type="ECO:0000259" key="3">
    <source>
        <dbReference type="Pfam" id="PF06744"/>
    </source>
</evidence>
<dbReference type="PANTHER" id="PTHR36153">
    <property type="entry name" value="INNER MEMBRANE PROTEIN-RELATED"/>
    <property type="match status" value="1"/>
</dbReference>
<reference evidence="6 7" key="1">
    <citation type="submission" date="2018-12" db="EMBL/GenBank/DDBJ databases">
        <title>Dyella dinghuensis sp. nov. DHOA06 and Dyella choica sp. nov. 4M-K27, isolated from forest soil.</title>
        <authorList>
            <person name="Qiu L.-H."/>
            <person name="Gao Z.-H."/>
        </authorList>
    </citation>
    <scope>NUCLEOTIDE SEQUENCE [LARGE SCALE GENOMIC DNA]</scope>
    <source>
        <strain evidence="6 7">4M-K27</strain>
    </source>
</reference>
<proteinExistence type="predicted"/>
<feature type="transmembrane region" description="Helical" evidence="2">
    <location>
        <begin position="445"/>
        <end position="467"/>
    </location>
</feature>
<evidence type="ECO:0000256" key="2">
    <source>
        <dbReference type="SAM" id="Phobius"/>
    </source>
</evidence>
<dbReference type="InterPro" id="IPR053156">
    <property type="entry name" value="T6SS_TssM-like"/>
</dbReference>